<evidence type="ECO:0000313" key="7">
    <source>
        <dbReference type="EMBL" id="MTW13202.1"/>
    </source>
</evidence>
<dbReference type="OrthoDB" id="9807214at2"/>
<organism evidence="7 8">
    <name type="scientific">Massilia eburnea</name>
    <dbReference type="NCBI Taxonomy" id="1776165"/>
    <lineage>
        <taxon>Bacteria</taxon>
        <taxon>Pseudomonadati</taxon>
        <taxon>Pseudomonadota</taxon>
        <taxon>Betaproteobacteria</taxon>
        <taxon>Burkholderiales</taxon>
        <taxon>Oxalobacteraceae</taxon>
        <taxon>Telluria group</taxon>
        <taxon>Massilia</taxon>
    </lineage>
</organism>
<dbReference type="AlphaFoldDB" id="A0A6L6QLC7"/>
<keyword evidence="4 6" id="KW-1133">Transmembrane helix</keyword>
<dbReference type="Proteomes" id="UP000472320">
    <property type="component" value="Unassembled WGS sequence"/>
</dbReference>
<evidence type="ECO:0000256" key="1">
    <source>
        <dbReference type="ARBA" id="ARBA00004370"/>
    </source>
</evidence>
<evidence type="ECO:0000256" key="3">
    <source>
        <dbReference type="ARBA" id="ARBA00022692"/>
    </source>
</evidence>
<evidence type="ECO:0000256" key="5">
    <source>
        <dbReference type="ARBA" id="ARBA00023136"/>
    </source>
</evidence>
<feature type="transmembrane region" description="Helical" evidence="6">
    <location>
        <begin position="12"/>
        <end position="33"/>
    </location>
</feature>
<name>A0A6L6QLC7_9BURK</name>
<dbReference type="RefSeq" id="WP_155456119.1">
    <property type="nucleotide sequence ID" value="NZ_WNKX01000019.1"/>
</dbReference>
<dbReference type="InterPro" id="IPR002994">
    <property type="entry name" value="Surf1/Shy1"/>
</dbReference>
<gene>
    <name evidence="7" type="ORF">GM658_21585</name>
</gene>
<keyword evidence="5 6" id="KW-0472">Membrane</keyword>
<protein>
    <recommendedName>
        <fullName evidence="6">SURF1-like protein</fullName>
    </recommendedName>
</protein>
<feature type="transmembrane region" description="Helical" evidence="6">
    <location>
        <begin position="209"/>
        <end position="227"/>
    </location>
</feature>
<proteinExistence type="inferred from homology"/>
<dbReference type="CDD" id="cd06662">
    <property type="entry name" value="SURF1"/>
    <property type="match status" value="1"/>
</dbReference>
<comment type="similarity">
    <text evidence="2 6">Belongs to the SURF1 family.</text>
</comment>
<reference evidence="7 8" key="1">
    <citation type="submission" date="2019-11" db="EMBL/GenBank/DDBJ databases">
        <title>Type strains purchased from KCTC, JCM and DSMZ.</title>
        <authorList>
            <person name="Lu H."/>
        </authorList>
    </citation>
    <scope>NUCLEOTIDE SEQUENCE [LARGE SCALE GENOMIC DNA]</scope>
    <source>
        <strain evidence="7 8">JCM 31587</strain>
    </source>
</reference>
<sequence length="239" mass="26044">MARPASSRARLFWAAGIALASLAFLALGTWQLYRMQWKHALIERVNQRVHAAPAPAPVRGKWPFISADSSEYLHIEASGTLLLDRSTLVQASTAHGLGFWVMTPLQTASGDIILVNCGFVPDRKAGEAAAARPAVVTGLLRMSEPVGRVLRKNDPGNERWYSRDVQAIATARGLGQVAPYFIDADASPAPEAGQPIGGLTVIAFNDNHLVYALTWYALALMIIGFSWQIKRNKRRTGVE</sequence>
<dbReference type="EMBL" id="WNKX01000019">
    <property type="protein sequence ID" value="MTW13202.1"/>
    <property type="molecule type" value="Genomic_DNA"/>
</dbReference>
<dbReference type="GO" id="GO:0005886">
    <property type="term" value="C:plasma membrane"/>
    <property type="evidence" value="ECO:0007669"/>
    <property type="project" value="UniProtKB-SubCell"/>
</dbReference>
<comment type="subcellular location">
    <subcellularLocation>
        <location evidence="6">Cell membrane</location>
        <topology evidence="6">Multi-pass membrane protein</topology>
    </subcellularLocation>
    <subcellularLocation>
        <location evidence="1">Membrane</location>
    </subcellularLocation>
</comment>
<evidence type="ECO:0000256" key="2">
    <source>
        <dbReference type="ARBA" id="ARBA00007165"/>
    </source>
</evidence>
<evidence type="ECO:0000256" key="4">
    <source>
        <dbReference type="ARBA" id="ARBA00022989"/>
    </source>
</evidence>
<dbReference type="PANTHER" id="PTHR23427">
    <property type="entry name" value="SURFEIT LOCUS PROTEIN"/>
    <property type="match status" value="1"/>
</dbReference>
<keyword evidence="3 6" id="KW-0812">Transmembrane</keyword>
<dbReference type="Pfam" id="PF02104">
    <property type="entry name" value="SURF1"/>
    <property type="match status" value="1"/>
</dbReference>
<dbReference type="PROSITE" id="PS50895">
    <property type="entry name" value="SURF1"/>
    <property type="match status" value="1"/>
</dbReference>
<dbReference type="PANTHER" id="PTHR23427:SF2">
    <property type="entry name" value="SURFEIT LOCUS PROTEIN 1"/>
    <property type="match status" value="1"/>
</dbReference>
<evidence type="ECO:0000256" key="6">
    <source>
        <dbReference type="RuleBase" id="RU363076"/>
    </source>
</evidence>
<keyword evidence="6" id="KW-1003">Cell membrane</keyword>
<keyword evidence="8" id="KW-1185">Reference proteome</keyword>
<dbReference type="InterPro" id="IPR045214">
    <property type="entry name" value="Surf1/Surf4"/>
</dbReference>
<evidence type="ECO:0000313" key="8">
    <source>
        <dbReference type="Proteomes" id="UP000472320"/>
    </source>
</evidence>
<comment type="caution">
    <text evidence="7">The sequence shown here is derived from an EMBL/GenBank/DDBJ whole genome shotgun (WGS) entry which is preliminary data.</text>
</comment>
<accession>A0A6L6QLC7</accession>